<dbReference type="AlphaFoldDB" id="A0A4Q1SIU5"/>
<organism evidence="6 7">
    <name type="scientific">Silvibacterium dinghuense</name>
    <dbReference type="NCBI Taxonomy" id="1560006"/>
    <lineage>
        <taxon>Bacteria</taxon>
        <taxon>Pseudomonadati</taxon>
        <taxon>Acidobacteriota</taxon>
        <taxon>Terriglobia</taxon>
        <taxon>Terriglobales</taxon>
        <taxon>Acidobacteriaceae</taxon>
        <taxon>Silvibacterium</taxon>
    </lineage>
</organism>
<evidence type="ECO:0000313" key="7">
    <source>
        <dbReference type="Proteomes" id="UP000290253"/>
    </source>
</evidence>
<dbReference type="Pfam" id="PF01012">
    <property type="entry name" value="ETF"/>
    <property type="match status" value="1"/>
</dbReference>
<evidence type="ECO:0000313" key="6">
    <source>
        <dbReference type="EMBL" id="RXS97329.1"/>
    </source>
</evidence>
<dbReference type="InterPro" id="IPR012255">
    <property type="entry name" value="ETF_b"/>
</dbReference>
<keyword evidence="4" id="KW-0249">Electron transport</keyword>
<gene>
    <name evidence="6" type="ORF">ESZ00_05315</name>
</gene>
<feature type="domain" description="Electron transfer flavoprotein alpha/beta-subunit N-terminal" evidence="5">
    <location>
        <begin position="21"/>
        <end position="209"/>
    </location>
</feature>
<dbReference type="EMBL" id="SDMK01000001">
    <property type="protein sequence ID" value="RXS97329.1"/>
    <property type="molecule type" value="Genomic_DNA"/>
</dbReference>
<accession>A0A4Q1SIU5</accession>
<comment type="similarity">
    <text evidence="1">Belongs to the ETF beta-subunit/FixA family.</text>
</comment>
<comment type="caution">
    <text evidence="6">The sequence shown here is derived from an EMBL/GenBank/DDBJ whole genome shotgun (WGS) entry which is preliminary data.</text>
</comment>
<name>A0A4Q1SIU5_9BACT</name>
<dbReference type="InterPro" id="IPR033948">
    <property type="entry name" value="ETF_beta_N"/>
</dbReference>
<evidence type="ECO:0000256" key="1">
    <source>
        <dbReference type="ARBA" id="ARBA00007557"/>
    </source>
</evidence>
<dbReference type="PANTHER" id="PTHR21294">
    <property type="entry name" value="ELECTRON TRANSFER FLAVOPROTEIN BETA-SUBUNIT"/>
    <property type="match status" value="1"/>
</dbReference>
<dbReference type="PIRSF" id="PIRSF000090">
    <property type="entry name" value="Beta-ETF"/>
    <property type="match status" value="1"/>
</dbReference>
<dbReference type="InterPro" id="IPR014729">
    <property type="entry name" value="Rossmann-like_a/b/a_fold"/>
</dbReference>
<dbReference type="InterPro" id="IPR014730">
    <property type="entry name" value="ETF_a/b_N"/>
</dbReference>
<dbReference type="GO" id="GO:0009055">
    <property type="term" value="F:electron transfer activity"/>
    <property type="evidence" value="ECO:0007669"/>
    <property type="project" value="InterPro"/>
</dbReference>
<keyword evidence="7" id="KW-1185">Reference proteome</keyword>
<evidence type="ECO:0000256" key="3">
    <source>
        <dbReference type="ARBA" id="ARBA00022448"/>
    </source>
</evidence>
<keyword evidence="3" id="KW-0813">Transport</keyword>
<dbReference type="Proteomes" id="UP000290253">
    <property type="component" value="Unassembled WGS sequence"/>
</dbReference>
<dbReference type="CDD" id="cd01714">
    <property type="entry name" value="ETF_beta"/>
    <property type="match status" value="1"/>
</dbReference>
<dbReference type="SMART" id="SM00893">
    <property type="entry name" value="ETF"/>
    <property type="match status" value="1"/>
</dbReference>
<evidence type="ECO:0000256" key="4">
    <source>
        <dbReference type="ARBA" id="ARBA00022982"/>
    </source>
</evidence>
<evidence type="ECO:0000256" key="2">
    <source>
        <dbReference type="ARBA" id="ARBA00016797"/>
    </source>
</evidence>
<dbReference type="RefSeq" id="WP_129207108.1">
    <property type="nucleotide sequence ID" value="NZ_SDMK01000001.1"/>
</dbReference>
<evidence type="ECO:0000259" key="5">
    <source>
        <dbReference type="SMART" id="SM00893"/>
    </source>
</evidence>
<dbReference type="Gene3D" id="3.40.50.620">
    <property type="entry name" value="HUPs"/>
    <property type="match status" value="1"/>
</dbReference>
<reference evidence="6 7" key="1">
    <citation type="journal article" date="2016" name="Int. J. Syst. Evol. Microbiol.">
        <title>Acidipila dinghuensis sp. nov., an acidobacterium isolated from forest soil.</title>
        <authorList>
            <person name="Jiang Y.W."/>
            <person name="Wang J."/>
            <person name="Chen M.H."/>
            <person name="Lv Y.Y."/>
            <person name="Qiu L.H."/>
        </authorList>
    </citation>
    <scope>NUCLEOTIDE SEQUENCE [LARGE SCALE GENOMIC DNA]</scope>
    <source>
        <strain evidence="6 7">DHOF10</strain>
    </source>
</reference>
<dbReference type="OrthoDB" id="9804960at2"/>
<sequence>MRVMALIRQVPDGEESVRIRDGAVDLANSKLVMDTMDEYGLEEGLRLREKTGDGEVVAVGVGPARMREALRTALAMGADRAIHVTTDVALDPIALSRVMAMLAKEEQAELILCGGQETDWDSQALGAATAERLGWPQVTWTSALEVEGGVLTGRHDVDEGSESFRVALPVVITTQQGLNEPRYPTLPNIMKAKKKELREEMLERFGVRPLVRRVSEEIQVKERRRKMLDGKDAAAAATELVHLLREEARVIA</sequence>
<protein>
    <recommendedName>
        <fullName evidence="2">Electron transfer flavoprotein subunit beta</fullName>
    </recommendedName>
</protein>
<proteinExistence type="inferred from homology"/>
<dbReference type="SUPFAM" id="SSF52402">
    <property type="entry name" value="Adenine nucleotide alpha hydrolases-like"/>
    <property type="match status" value="1"/>
</dbReference>
<dbReference type="PANTHER" id="PTHR21294:SF8">
    <property type="entry name" value="ELECTRON TRANSFER FLAVOPROTEIN SUBUNIT BETA"/>
    <property type="match status" value="1"/>
</dbReference>